<dbReference type="Pfam" id="PF07839">
    <property type="entry name" value="CaM_binding"/>
    <property type="match status" value="1"/>
</dbReference>
<evidence type="ECO:0000259" key="2">
    <source>
        <dbReference type="SMART" id="SM01054"/>
    </source>
</evidence>
<feature type="region of interest" description="Disordered" evidence="1">
    <location>
        <begin position="300"/>
        <end position="340"/>
    </location>
</feature>
<feature type="compositionally biased region" description="Polar residues" evidence="1">
    <location>
        <begin position="177"/>
        <end position="193"/>
    </location>
</feature>
<feature type="region of interest" description="Disordered" evidence="1">
    <location>
        <begin position="357"/>
        <end position="417"/>
    </location>
</feature>
<dbReference type="PANTHER" id="PTHR33349:SF41">
    <property type="entry name" value="EMB|CAB62594.1"/>
    <property type="match status" value="1"/>
</dbReference>
<feature type="compositionally biased region" description="Basic and acidic residues" evidence="1">
    <location>
        <begin position="276"/>
        <end position="286"/>
    </location>
</feature>
<feature type="compositionally biased region" description="Low complexity" evidence="1">
    <location>
        <begin position="359"/>
        <end position="392"/>
    </location>
</feature>
<dbReference type="SMART" id="SM01054">
    <property type="entry name" value="CaM_binding"/>
    <property type="match status" value="1"/>
</dbReference>
<evidence type="ECO:0000256" key="1">
    <source>
        <dbReference type="SAM" id="MobiDB-lite"/>
    </source>
</evidence>
<proteinExistence type="predicted"/>
<feature type="compositionally biased region" description="Acidic residues" evidence="1">
    <location>
        <begin position="393"/>
        <end position="411"/>
    </location>
</feature>
<evidence type="ECO:0000313" key="4">
    <source>
        <dbReference type="RefSeq" id="XP_027351424.1"/>
    </source>
</evidence>
<dbReference type="Proteomes" id="UP000694853">
    <property type="component" value="Unplaced"/>
</dbReference>
<dbReference type="InterPro" id="IPR012417">
    <property type="entry name" value="CaM-bd_dom_pln"/>
</dbReference>
<dbReference type="GeneID" id="113862542"/>
<feature type="domain" description="Calmodulin-binding" evidence="2">
    <location>
        <begin position="444"/>
        <end position="547"/>
    </location>
</feature>
<dbReference type="RefSeq" id="XP_027351424.1">
    <property type="nucleotide sequence ID" value="XM_027495623.1"/>
</dbReference>
<evidence type="ECO:0000313" key="3">
    <source>
        <dbReference type="Proteomes" id="UP000694853"/>
    </source>
</evidence>
<protein>
    <submittedName>
        <fullName evidence="4">Uncharacterized protein LOC113862542</fullName>
    </submittedName>
</protein>
<organism evidence="3 4">
    <name type="scientific">Abrus precatorius</name>
    <name type="common">Indian licorice</name>
    <name type="synonym">Glycine abrus</name>
    <dbReference type="NCBI Taxonomy" id="3816"/>
    <lineage>
        <taxon>Eukaryota</taxon>
        <taxon>Viridiplantae</taxon>
        <taxon>Streptophyta</taxon>
        <taxon>Embryophyta</taxon>
        <taxon>Tracheophyta</taxon>
        <taxon>Spermatophyta</taxon>
        <taxon>Magnoliopsida</taxon>
        <taxon>eudicotyledons</taxon>
        <taxon>Gunneridae</taxon>
        <taxon>Pentapetalae</taxon>
        <taxon>rosids</taxon>
        <taxon>fabids</taxon>
        <taxon>Fabales</taxon>
        <taxon>Fabaceae</taxon>
        <taxon>Papilionoideae</taxon>
        <taxon>50 kb inversion clade</taxon>
        <taxon>NPAAA clade</taxon>
        <taxon>indigoferoid/millettioid clade</taxon>
        <taxon>Abreae</taxon>
        <taxon>Abrus</taxon>
    </lineage>
</organism>
<dbReference type="PANTHER" id="PTHR33349">
    <property type="entry name" value="EMB|CAB62594.1"/>
    <property type="match status" value="1"/>
</dbReference>
<gene>
    <name evidence="4" type="primary">LOC113862542</name>
</gene>
<sequence length="559" mass="61779">MIKEVTMSSGVELRRHSVGISSSGNNEKKVVPHYLRASTGSCHDFCKYGRKHVQEAKEILSMTKRAARKPFRRRSEGSIDGIMTSVAKVKASVDSDPTKVLAREHRKSFDSEFQIFYTSDPSKQELATKSSGSQKQIGNGVQVNKNIASLLRVKPSFVPKSHVSSSSKTWGQGISSSFGVEIPSQPTSKRVQTSPISSSPLRSSSEMMKTHPNSTFQMVKTSSKSASMMVFKVSSFEDKEMELSEKPVTSLNPDSVTMETIYSMNSSEGFGGQKNSEIKMKKRESSSKVALPLTALLSSKPSCKGIANTNARKHKGPKIESHNKNQPKPTEVEPEEHNNEAQEKTLYIIKMETANQTLQSDQNESQESEMSSNLVSSRKFLSSSSTQSSSQEAQEDQEESEYATSEFEEDSSAGNPEIEYMENVETLDIEENGKPQEDKIVCSEDKDCQKLRANMADTQIEKNSPRRLKFLRGSVLGDNASDANNDADNIGAITGPEKLVLRHQDVQAKKDEHGLYNNVIKETASKLIEIEKGKVKALVSAFETVISLQEKKISANIIH</sequence>
<dbReference type="AlphaFoldDB" id="A0A8B8L9L0"/>
<dbReference type="OrthoDB" id="766386at2759"/>
<accession>A0A8B8L9L0</accession>
<feature type="region of interest" description="Disordered" evidence="1">
    <location>
        <begin position="177"/>
        <end position="208"/>
    </location>
</feature>
<name>A0A8B8L9L0_ABRPR</name>
<reference evidence="3" key="1">
    <citation type="journal article" date="2019" name="Toxins">
        <title>Detection of Abrin-Like and Prepropulchellin-Like Toxin Genes and Transcripts Using Whole Genome Sequencing and Full-Length Transcript Sequencing of Abrus precatorius.</title>
        <authorList>
            <person name="Hovde B.T."/>
            <person name="Daligault H.E."/>
            <person name="Hanschen E.R."/>
            <person name="Kunde Y.A."/>
            <person name="Johnson M.B."/>
            <person name="Starkenburg S.R."/>
            <person name="Johnson S.L."/>
        </authorList>
    </citation>
    <scope>NUCLEOTIDE SEQUENCE [LARGE SCALE GENOMIC DNA]</scope>
</reference>
<dbReference type="KEGG" id="aprc:113862542"/>
<feature type="compositionally biased region" description="Low complexity" evidence="1">
    <location>
        <begin position="194"/>
        <end position="205"/>
    </location>
</feature>
<reference evidence="4" key="2">
    <citation type="submission" date="2025-08" db="UniProtKB">
        <authorList>
            <consortium name="RefSeq"/>
        </authorList>
    </citation>
    <scope>IDENTIFICATION</scope>
    <source>
        <tissue evidence="4">Young leaves</tissue>
    </source>
</reference>
<dbReference type="GO" id="GO:0005516">
    <property type="term" value="F:calmodulin binding"/>
    <property type="evidence" value="ECO:0007669"/>
    <property type="project" value="InterPro"/>
</dbReference>
<feature type="region of interest" description="Disordered" evidence="1">
    <location>
        <begin position="267"/>
        <end position="287"/>
    </location>
</feature>
<keyword evidence="3" id="KW-1185">Reference proteome</keyword>